<comment type="subcellular location">
    <subcellularLocation>
        <location evidence="1">Membrane</location>
        <topology evidence="1">Single-pass type II membrane protein</topology>
    </subcellularLocation>
</comment>
<evidence type="ECO:0008006" key="8">
    <source>
        <dbReference type="Google" id="ProtNLM"/>
    </source>
</evidence>
<evidence type="ECO:0000256" key="3">
    <source>
        <dbReference type="ARBA" id="ARBA00022679"/>
    </source>
</evidence>
<protein>
    <recommendedName>
        <fullName evidence="8">Core-2/I-branching beta-1,6-N-acetylglucosaminyltransferase family protein</fullName>
    </recommendedName>
</protein>
<dbReference type="PANTHER" id="PTHR31042:SF111">
    <property type="entry name" value="CORE-2_I-BRANCHING BETA-1,6-N-ACETYLGLUCOSAMINYLTRANSFERASE FAMILY PROTEIN"/>
    <property type="match status" value="1"/>
</dbReference>
<reference evidence="6" key="2">
    <citation type="submission" date="2021-03" db="UniProtKB">
        <authorList>
            <consortium name="EnsemblPlants"/>
        </authorList>
    </citation>
    <scope>IDENTIFICATION</scope>
</reference>
<organism evidence="6 7">
    <name type="scientific">Chenopodium quinoa</name>
    <name type="common">Quinoa</name>
    <dbReference type="NCBI Taxonomy" id="63459"/>
    <lineage>
        <taxon>Eukaryota</taxon>
        <taxon>Viridiplantae</taxon>
        <taxon>Streptophyta</taxon>
        <taxon>Embryophyta</taxon>
        <taxon>Tracheophyta</taxon>
        <taxon>Spermatophyta</taxon>
        <taxon>Magnoliopsida</taxon>
        <taxon>eudicotyledons</taxon>
        <taxon>Gunneridae</taxon>
        <taxon>Pentapetalae</taxon>
        <taxon>Caryophyllales</taxon>
        <taxon>Chenopodiaceae</taxon>
        <taxon>Chenopodioideae</taxon>
        <taxon>Atripliceae</taxon>
        <taxon>Chenopodium</taxon>
    </lineage>
</organism>
<dbReference type="Proteomes" id="UP000596660">
    <property type="component" value="Unplaced"/>
</dbReference>
<sequence length="172" mass="20017">MIEAELRLLANALQDVSNQRFVLLSETCIPLFNFSTIYSYLINSTQSYVQAYDKSGPAARGRYKHRLGPNITLHDWRKGSQWFEMDRELAIKVMSDQRYFLSFKGACLKSACYADEHYLPTWMNMNAGQRNSNRSITWVNWSKGGCHPAKYDRIHITAEFFEEVKELEDLSL</sequence>
<keyword evidence="7" id="KW-1185">Reference proteome</keyword>
<keyword evidence="3" id="KW-0808">Transferase</keyword>
<proteinExistence type="predicted"/>
<keyword evidence="5" id="KW-0325">Glycoprotein</keyword>
<dbReference type="Gramene" id="AUR62037296-RA">
    <property type="protein sequence ID" value="AUR62037296-RA:cds"/>
    <property type="gene ID" value="AUR62037296"/>
</dbReference>
<evidence type="ECO:0000313" key="6">
    <source>
        <dbReference type="EnsemblPlants" id="AUR62037296-RA:cds"/>
    </source>
</evidence>
<dbReference type="EnsemblPlants" id="AUR62037296-RA">
    <property type="protein sequence ID" value="AUR62037296-RA:cds"/>
    <property type="gene ID" value="AUR62037296"/>
</dbReference>
<evidence type="ECO:0000256" key="2">
    <source>
        <dbReference type="ARBA" id="ARBA00022676"/>
    </source>
</evidence>
<keyword evidence="2" id="KW-0328">Glycosyltransferase</keyword>
<dbReference type="InterPro" id="IPR003406">
    <property type="entry name" value="Glyco_trans_14"/>
</dbReference>
<dbReference type="InterPro" id="IPR044174">
    <property type="entry name" value="BC10-like"/>
</dbReference>
<dbReference type="GO" id="GO:0016020">
    <property type="term" value="C:membrane"/>
    <property type="evidence" value="ECO:0007669"/>
    <property type="project" value="UniProtKB-SubCell"/>
</dbReference>
<reference evidence="6" key="1">
    <citation type="journal article" date="2017" name="Nature">
        <title>The genome of Chenopodium quinoa.</title>
        <authorList>
            <person name="Jarvis D.E."/>
            <person name="Ho Y.S."/>
            <person name="Lightfoot D.J."/>
            <person name="Schmoeckel S.M."/>
            <person name="Li B."/>
            <person name="Borm T.J.A."/>
            <person name="Ohyanagi H."/>
            <person name="Mineta K."/>
            <person name="Michell C.T."/>
            <person name="Saber N."/>
            <person name="Kharbatia N.M."/>
            <person name="Rupper R.R."/>
            <person name="Sharp A.R."/>
            <person name="Dally N."/>
            <person name="Boughton B.A."/>
            <person name="Woo Y.H."/>
            <person name="Gao G."/>
            <person name="Schijlen E.G.W.M."/>
            <person name="Guo X."/>
            <person name="Momin A.A."/>
            <person name="Negrao S."/>
            <person name="Al-Babili S."/>
            <person name="Gehring C."/>
            <person name="Roessner U."/>
            <person name="Jung C."/>
            <person name="Murphy K."/>
            <person name="Arold S.T."/>
            <person name="Gojobori T."/>
            <person name="van der Linden C.G."/>
            <person name="van Loo E.N."/>
            <person name="Jellen E.N."/>
            <person name="Maughan P.J."/>
            <person name="Tester M."/>
        </authorList>
    </citation>
    <scope>NUCLEOTIDE SEQUENCE [LARGE SCALE GENOMIC DNA]</scope>
    <source>
        <strain evidence="6">cv. PI 614886</strain>
    </source>
</reference>
<evidence type="ECO:0000313" key="7">
    <source>
        <dbReference type="Proteomes" id="UP000596660"/>
    </source>
</evidence>
<keyword evidence="4" id="KW-0472">Membrane</keyword>
<dbReference type="PANTHER" id="PTHR31042">
    <property type="entry name" value="CORE-2/I-BRANCHING BETA-1,6-N-ACETYLGLUCOSAMINYLTRANSFERASE FAMILY PROTEIN-RELATED"/>
    <property type="match status" value="1"/>
</dbReference>
<dbReference type="Pfam" id="PF02485">
    <property type="entry name" value="Branch"/>
    <property type="match status" value="1"/>
</dbReference>
<evidence type="ECO:0000256" key="4">
    <source>
        <dbReference type="ARBA" id="ARBA00023136"/>
    </source>
</evidence>
<evidence type="ECO:0000256" key="1">
    <source>
        <dbReference type="ARBA" id="ARBA00004606"/>
    </source>
</evidence>
<dbReference type="GO" id="GO:0016757">
    <property type="term" value="F:glycosyltransferase activity"/>
    <property type="evidence" value="ECO:0007669"/>
    <property type="project" value="UniProtKB-KW"/>
</dbReference>
<name>A0A803MYL6_CHEQI</name>
<dbReference type="AlphaFoldDB" id="A0A803MYL6"/>
<evidence type="ECO:0000256" key="5">
    <source>
        <dbReference type="ARBA" id="ARBA00023180"/>
    </source>
</evidence>
<accession>A0A803MYL6</accession>